<evidence type="ECO:0000256" key="2">
    <source>
        <dbReference type="PIRSR" id="PIRSR640198-2"/>
    </source>
</evidence>
<reference evidence="4 5" key="1">
    <citation type="submission" date="2019-09" db="EMBL/GenBank/DDBJ databases">
        <title>NBRP : Genome information of microbial organism related human and environment.</title>
        <authorList>
            <person name="Hattori M."/>
            <person name="Oshima K."/>
            <person name="Inaba H."/>
            <person name="Suda W."/>
            <person name="Sakamoto M."/>
            <person name="Iino T."/>
            <person name="Kitahara M."/>
            <person name="Oshida Y."/>
            <person name="Iida T."/>
            <person name="Kudo T."/>
            <person name="Itoh T."/>
            <person name="Ohkuma M."/>
        </authorList>
    </citation>
    <scope>NUCLEOTIDE SEQUENCE [LARGE SCALE GENOMIC DNA]</scope>
    <source>
        <strain evidence="4 5">Q-1</strain>
    </source>
</reference>
<feature type="binding site" evidence="2">
    <location>
        <begin position="173"/>
        <end position="174"/>
    </location>
    <ligand>
        <name>ATP</name>
        <dbReference type="ChEBI" id="CHEBI:30616"/>
    </ligand>
</feature>
<dbReference type="InterPro" id="IPR003812">
    <property type="entry name" value="Fido"/>
</dbReference>
<evidence type="ECO:0000313" key="4">
    <source>
        <dbReference type="EMBL" id="GER05005.1"/>
    </source>
</evidence>
<accession>A0A5A7NBK6</accession>
<keyword evidence="2" id="KW-0547">Nucleotide-binding</keyword>
<protein>
    <recommendedName>
        <fullName evidence="3">Fido domain-containing protein</fullName>
    </recommendedName>
</protein>
<proteinExistence type="predicted"/>
<dbReference type="GO" id="GO:0005524">
    <property type="term" value="F:ATP binding"/>
    <property type="evidence" value="ECO:0007669"/>
    <property type="project" value="UniProtKB-KW"/>
</dbReference>
<keyword evidence="5" id="KW-1185">Reference proteome</keyword>
<gene>
    <name evidence="4" type="ORF">JCM17846_26870</name>
</gene>
<dbReference type="PANTHER" id="PTHR13504">
    <property type="entry name" value="FIDO DOMAIN-CONTAINING PROTEIN DDB_G0283145"/>
    <property type="match status" value="1"/>
</dbReference>
<dbReference type="SUPFAM" id="SSF140931">
    <property type="entry name" value="Fic-like"/>
    <property type="match status" value="1"/>
</dbReference>
<feature type="binding site" evidence="2">
    <location>
        <begin position="134"/>
        <end position="141"/>
    </location>
    <ligand>
        <name>ATP</name>
        <dbReference type="ChEBI" id="CHEBI:30616"/>
    </ligand>
</feature>
<dbReference type="RefSeq" id="WP_042086995.1">
    <property type="nucleotide sequence ID" value="NZ_BKCN01000016.1"/>
</dbReference>
<feature type="active site" evidence="1">
    <location>
        <position position="130"/>
    </location>
</feature>
<feature type="domain" description="Fido" evidence="3">
    <location>
        <begin position="53"/>
        <end position="200"/>
    </location>
</feature>
<sequence>MGADDRESIAQAPNIINDPDAIARKEAENALRQFDAVLDIIDEVARDGRPFKLRPSLILALHRLALADLSPYAGVFRPGSVSIGKSRHQPPPAHLVPSLIEEMCDYVNDHWQSEALHLCAYVMWRLNWIHPFTDGNGRTSRAMSYVVLCCRIGDRLPGRQTIPEAISNNKTPYYEALEAADEAFTKGPVDVSKLQELLKTYLAQQLKSVFEDALAEGGNNSSDRKFH</sequence>
<dbReference type="PROSITE" id="PS51459">
    <property type="entry name" value="FIDO"/>
    <property type="match status" value="1"/>
</dbReference>
<evidence type="ECO:0000313" key="5">
    <source>
        <dbReference type="Proteomes" id="UP000324996"/>
    </source>
</evidence>
<keyword evidence="2" id="KW-0067">ATP-binding</keyword>
<dbReference type="PANTHER" id="PTHR13504:SF38">
    <property type="entry name" value="FIDO DOMAIN-CONTAINING PROTEIN"/>
    <property type="match status" value="1"/>
</dbReference>
<dbReference type="AlphaFoldDB" id="A0A5A7NBK6"/>
<evidence type="ECO:0000259" key="3">
    <source>
        <dbReference type="PROSITE" id="PS51459"/>
    </source>
</evidence>
<dbReference type="EMBL" id="BKCN01000016">
    <property type="protein sequence ID" value="GER05005.1"/>
    <property type="molecule type" value="Genomic_DNA"/>
</dbReference>
<dbReference type="Pfam" id="PF02661">
    <property type="entry name" value="Fic"/>
    <property type="match status" value="1"/>
</dbReference>
<dbReference type="Gene3D" id="1.10.3290.10">
    <property type="entry name" value="Fido-like domain"/>
    <property type="match status" value="1"/>
</dbReference>
<name>A0A5A7NBK6_9PROT</name>
<evidence type="ECO:0000256" key="1">
    <source>
        <dbReference type="PIRSR" id="PIRSR640198-1"/>
    </source>
</evidence>
<dbReference type="InterPro" id="IPR036597">
    <property type="entry name" value="Fido-like_dom_sf"/>
</dbReference>
<dbReference type="InterPro" id="IPR040198">
    <property type="entry name" value="Fido_containing"/>
</dbReference>
<dbReference type="Proteomes" id="UP000324996">
    <property type="component" value="Unassembled WGS sequence"/>
</dbReference>
<organism evidence="4 5">
    <name type="scientific">Iodidimonas nitroreducens</name>
    <dbReference type="NCBI Taxonomy" id="1236968"/>
    <lineage>
        <taxon>Bacteria</taxon>
        <taxon>Pseudomonadati</taxon>
        <taxon>Pseudomonadota</taxon>
        <taxon>Alphaproteobacteria</taxon>
        <taxon>Iodidimonadales</taxon>
        <taxon>Iodidimonadaceae</taxon>
        <taxon>Iodidimonas</taxon>
    </lineage>
</organism>
<comment type="caution">
    <text evidence="4">The sequence shown here is derived from an EMBL/GenBank/DDBJ whole genome shotgun (WGS) entry which is preliminary data.</text>
</comment>